<dbReference type="AlphaFoldDB" id="D5AMC5"/>
<reference evidence="1 2" key="2">
    <citation type="journal article" date="2010" name="J. Bacteriol.">
        <title>Complete genome sequence of the photosynthetic purple nonsulfur bacterium Rhodobacter capsulatus SB 1003.</title>
        <authorList>
            <person name="Strnad H."/>
            <person name="Lapidus A."/>
            <person name="Paces J."/>
            <person name="Ulbrich P."/>
            <person name="Vlcek C."/>
            <person name="Paces V."/>
            <person name="Haselkorn R."/>
        </authorList>
    </citation>
    <scope>NUCLEOTIDE SEQUENCE [LARGE SCALE GENOMIC DNA]</scope>
    <source>
        <strain evidence="2">ATCC BAA-309 / NBRC 16581 / SB1003</strain>
    </source>
</reference>
<keyword evidence="2" id="KW-1185">Reference proteome</keyword>
<dbReference type="EMBL" id="CP001312">
    <property type="protein sequence ID" value="ADE86201.1"/>
    <property type="molecule type" value="Genomic_DNA"/>
</dbReference>
<reference key="1">
    <citation type="submission" date="2008-12" db="EMBL/GenBank/DDBJ databases">
        <title>Complete genome sequence of Rhodobacter capsulatus SB1003.</title>
        <authorList>
            <person name="Strnad H."/>
            <person name="Lapidus A."/>
            <person name="Vlcek C."/>
            <person name="Ulbrich P."/>
            <person name="Paces J."/>
            <person name="Maltsev N."/>
            <person name="Kumar V."/>
            <person name="Kogan Y."/>
            <person name="Milgram A."/>
            <person name="Rebrekov D."/>
            <person name="Mazur M."/>
            <person name="Cox R."/>
            <person name="Kyrpides N."/>
            <person name="Kolar M."/>
            <person name="Sachova J."/>
            <person name="Ridl J."/>
            <person name="Ivanova N."/>
            <person name="Kapatral V."/>
            <person name="Los T."/>
            <person name="Lykidis A."/>
            <person name="Mikhailova N."/>
            <person name="Reznik G."/>
            <person name="Vasieva O."/>
            <person name="Fonstein M."/>
            <person name="Paces V."/>
            <person name="Haselkorn R."/>
        </authorList>
    </citation>
    <scope>NUCLEOTIDE SEQUENCE</scope>
    <source>
        <strain>SB1003</strain>
    </source>
</reference>
<dbReference type="KEGG" id="rcp:RCAP_rcc02471"/>
<name>D5AMC5_RHOCB</name>
<evidence type="ECO:0000313" key="1">
    <source>
        <dbReference type="EMBL" id="ADE86201.1"/>
    </source>
</evidence>
<gene>
    <name evidence="1" type="ordered locus">RCAP_rcc02471</name>
</gene>
<organism evidence="1 2">
    <name type="scientific">Rhodobacter capsulatus (strain ATCC BAA-309 / NBRC 16581 / SB1003)</name>
    <dbReference type="NCBI Taxonomy" id="272942"/>
    <lineage>
        <taxon>Bacteria</taxon>
        <taxon>Pseudomonadati</taxon>
        <taxon>Pseudomonadota</taxon>
        <taxon>Alphaproteobacteria</taxon>
        <taxon>Rhodobacterales</taxon>
        <taxon>Rhodobacter group</taxon>
        <taxon>Rhodobacter</taxon>
    </lineage>
</organism>
<sequence>MIDGLIEGLKKPDLVAAFIEAAQKDRRTAAKTRATAARDRDRATAAIERLQKSLNAGRVEEDFFDREIIPLRQDLAAAQERRAAAPGSRGGRHFFCPLRGGFR</sequence>
<dbReference type="HOGENOM" id="CLU_2261607_0_0_5"/>
<proteinExistence type="predicted"/>
<protein>
    <submittedName>
        <fullName evidence="1">Uncharacterized protein</fullName>
    </submittedName>
</protein>
<evidence type="ECO:0000313" key="2">
    <source>
        <dbReference type="Proteomes" id="UP000002361"/>
    </source>
</evidence>
<accession>D5AMC5</accession>
<dbReference type="Proteomes" id="UP000002361">
    <property type="component" value="Chromosome"/>
</dbReference>